<evidence type="ECO:0000259" key="5">
    <source>
        <dbReference type="Pfam" id="PF14915"/>
    </source>
</evidence>
<dbReference type="InterPro" id="IPR036770">
    <property type="entry name" value="Ankyrin_rpt-contain_sf"/>
</dbReference>
<protein>
    <recommendedName>
        <fullName evidence="5">CCDC144C-like coiled-coil domain-containing protein</fullName>
    </recommendedName>
</protein>
<sequence>MKLFGFGSRRGQTVLGSIDHVYTGSGYRIRDSELQKIHKAAVKGDATEVERCLARRSGDLDALDKQQRTALHLACASGHVKVVTLLAVRCQEEACAVILLEHGANPNLKDIYRNTALHYATCSESTSLAEKLLSHDADIEALDKDNNTPLLFAIICKKEKMVEFLLKNKASTHAVDSLRWYSTLMVAVHYDSPGIVNILLKQNINVFTQDMCGQDAEDYAISRCLTKNQLAHFHCVFLLPSIFHELCVDSLPALDDEVLSVAAKQCVPEKVSEPLRGPSHGKGSRIVNGKRERPPAKHRSLKPSTEMEDPSVKGAVQRKNVQTLRAEQALPVASEDEQQRRERSEKKQPRLVKEGNNTYKSEKIQLSENICHSTSSAAADRLTQQRKIRKTYPQMNSLFFNKMNFKINVFICGCTLKQENEEKTNVNMLYKKNREELERKEKQYNKEVEAKQLEPTVQSLEMKPKTARNTSNQDFHNHEEMRDLMDENCSLKTDTAILRQEICTMKNDNLEKENKYLKDIKIAKETNACIKLNEEMITKTAFWYQQELNDLKAENTRLNSELLKEKESKKKLEAEIESYQSRLAAAVSKHSENVKTERNLKLAVERTQDVSEQVKMSSDISEFLTEQLSKMQIKFNTLKDKFRSVRQDTLRKKSLALETVQNDLSQTQQQIKEMKEMYQSAEAKLSKSTGKCNCVEERICPLQRENPWLEQQLVDVHQKEDHKEIVINIQRGFIESRKKDLMLEEKNKKLMNEYDHLKESLFQYERQKAETVVSIKEDKYFQTSGKKI</sequence>
<dbReference type="EMBL" id="AC187124">
    <property type="status" value="NOT_ANNOTATED_CDS"/>
    <property type="molecule type" value="Genomic_DNA"/>
</dbReference>
<feature type="repeat" description="ANK" evidence="2">
    <location>
        <begin position="66"/>
        <end position="111"/>
    </location>
</feature>
<feature type="coiled-coil region" evidence="3">
    <location>
        <begin position="548"/>
        <end position="589"/>
    </location>
</feature>
<evidence type="ECO:0000313" key="7">
    <source>
        <dbReference type="Proteomes" id="UP000002277"/>
    </source>
</evidence>
<dbReference type="InterPro" id="IPR050657">
    <property type="entry name" value="Ankyrin_repeat_domain"/>
</dbReference>
<feature type="coiled-coil region" evidence="3">
    <location>
        <begin position="650"/>
        <end position="691"/>
    </location>
</feature>
<evidence type="ECO:0000256" key="1">
    <source>
        <dbReference type="ARBA" id="ARBA00023054"/>
    </source>
</evidence>
<dbReference type="SMART" id="SM00248">
    <property type="entry name" value="ANK"/>
    <property type="match status" value="4"/>
</dbReference>
<dbReference type="Proteomes" id="UP000002277">
    <property type="component" value="Chromosome 13"/>
</dbReference>
<dbReference type="AlphaFoldDB" id="A0A2I3SZA4"/>
<dbReference type="Ensembl" id="ENSPTRT00000097734.1">
    <property type="protein sequence ID" value="ENSPTRP00000082310.1"/>
    <property type="gene ID" value="ENSPTRG00000045544.1"/>
</dbReference>
<dbReference type="Pfam" id="PF14915">
    <property type="entry name" value="CCDC144C"/>
    <property type="match status" value="1"/>
</dbReference>
<dbReference type="PROSITE" id="PS50088">
    <property type="entry name" value="ANK_REPEAT"/>
    <property type="match status" value="3"/>
</dbReference>
<dbReference type="Pfam" id="PF13637">
    <property type="entry name" value="Ank_4"/>
    <property type="match status" value="1"/>
</dbReference>
<evidence type="ECO:0000256" key="3">
    <source>
        <dbReference type="SAM" id="Coils"/>
    </source>
</evidence>
<dbReference type="GeneTree" id="ENSGT00940000163801"/>
<feature type="region of interest" description="Disordered" evidence="4">
    <location>
        <begin position="271"/>
        <end position="359"/>
    </location>
</feature>
<dbReference type="InterPro" id="IPR039497">
    <property type="entry name" value="CC144C-like_CC_dom"/>
</dbReference>
<evidence type="ECO:0000256" key="2">
    <source>
        <dbReference type="PROSITE-ProRule" id="PRU00023"/>
    </source>
</evidence>
<keyword evidence="1 3" id="KW-0175">Coiled coil</keyword>
<dbReference type="FunCoup" id="A0A2I3SZA4">
    <property type="interactions" value="12"/>
</dbReference>
<dbReference type="PRINTS" id="PR01415">
    <property type="entry name" value="ANKYRIN"/>
</dbReference>
<feature type="repeat" description="ANK" evidence="2">
    <location>
        <begin position="145"/>
        <end position="177"/>
    </location>
</feature>
<dbReference type="Pfam" id="PF12796">
    <property type="entry name" value="Ank_2"/>
    <property type="match status" value="1"/>
</dbReference>
<dbReference type="PANTHER" id="PTHR24147">
    <property type="entry name" value="ANKYRIN REPEAT DOMAIN 36-RELATED"/>
    <property type="match status" value="1"/>
</dbReference>
<dbReference type="InterPro" id="IPR002110">
    <property type="entry name" value="Ankyrin_rpt"/>
</dbReference>
<reference evidence="6" key="2">
    <citation type="submission" date="2025-08" db="UniProtKB">
        <authorList>
            <consortium name="Ensembl"/>
        </authorList>
    </citation>
    <scope>IDENTIFICATION</scope>
</reference>
<feature type="compositionally biased region" description="Basic and acidic residues" evidence="4">
    <location>
        <begin position="337"/>
        <end position="353"/>
    </location>
</feature>
<keyword evidence="2" id="KW-0040">ANK repeat</keyword>
<dbReference type="SUPFAM" id="SSF48403">
    <property type="entry name" value="Ankyrin repeat"/>
    <property type="match status" value="1"/>
</dbReference>
<dbReference type="PANTHER" id="PTHR24147:SF1">
    <property type="entry name" value="ANKYRIN REPEAT DOMAIN-CONTAINING PROTEIN 20A1-RELATED"/>
    <property type="match status" value="1"/>
</dbReference>
<feature type="repeat" description="ANK" evidence="2">
    <location>
        <begin position="112"/>
        <end position="144"/>
    </location>
</feature>
<dbReference type="Gene3D" id="1.25.40.20">
    <property type="entry name" value="Ankyrin repeat-containing domain"/>
    <property type="match status" value="2"/>
</dbReference>
<name>A0A2I3SZA4_PANTR</name>
<reference evidence="6" key="3">
    <citation type="submission" date="2025-09" db="UniProtKB">
        <authorList>
            <consortium name="Ensembl"/>
        </authorList>
    </citation>
    <scope>IDENTIFICATION</scope>
</reference>
<dbReference type="OMA" id="INVNMLY"/>
<dbReference type="InParanoid" id="A0A2I3SZA4"/>
<reference evidence="6 7" key="1">
    <citation type="journal article" date="2005" name="Nature">
        <title>Initial sequence of the chimpanzee genome and comparison with the human genome.</title>
        <authorList>
            <consortium name="Chimpanzee sequencing and analysis consortium"/>
        </authorList>
    </citation>
    <scope>NUCLEOTIDE SEQUENCE [LARGE SCALE GENOMIC DNA]</scope>
</reference>
<keyword evidence="7" id="KW-1185">Reference proteome</keyword>
<feature type="domain" description="CCDC144C-like coiled-coil" evidence="5">
    <location>
        <begin position="472"/>
        <end position="777"/>
    </location>
</feature>
<feature type="coiled-coil region" evidence="3">
    <location>
        <begin position="420"/>
        <end position="454"/>
    </location>
</feature>
<evidence type="ECO:0000256" key="4">
    <source>
        <dbReference type="SAM" id="MobiDB-lite"/>
    </source>
</evidence>
<accession>A0A2I3SZA4</accession>
<dbReference type="Bgee" id="ENSPTRG00000045544">
    <property type="expression patterns" value="Expressed in spleen and 4 other cell types or tissues"/>
</dbReference>
<proteinExistence type="predicted"/>
<organism evidence="6 7">
    <name type="scientific">Pan troglodytes</name>
    <name type="common">Chimpanzee</name>
    <dbReference type="NCBI Taxonomy" id="9598"/>
    <lineage>
        <taxon>Eukaryota</taxon>
        <taxon>Metazoa</taxon>
        <taxon>Chordata</taxon>
        <taxon>Craniata</taxon>
        <taxon>Vertebrata</taxon>
        <taxon>Euteleostomi</taxon>
        <taxon>Mammalia</taxon>
        <taxon>Eutheria</taxon>
        <taxon>Euarchontoglires</taxon>
        <taxon>Primates</taxon>
        <taxon>Haplorrhini</taxon>
        <taxon>Catarrhini</taxon>
        <taxon>Hominidae</taxon>
        <taxon>Pan</taxon>
    </lineage>
</organism>
<evidence type="ECO:0000313" key="6">
    <source>
        <dbReference type="Ensembl" id="ENSPTRP00000082310.1"/>
    </source>
</evidence>